<dbReference type="Proteomes" id="UP000253090">
    <property type="component" value="Unassembled WGS sequence"/>
</dbReference>
<feature type="domain" description="YtkA-like" evidence="2">
    <location>
        <begin position="35"/>
        <end position="119"/>
    </location>
</feature>
<dbReference type="Pfam" id="PF13115">
    <property type="entry name" value="YtkA"/>
    <property type="match status" value="1"/>
</dbReference>
<protein>
    <submittedName>
        <fullName evidence="3">YtkA-like protein</fullName>
    </submittedName>
</protein>
<organism evidence="3 4">
    <name type="scientific">Fontibacillus phaseoli</name>
    <dbReference type="NCBI Taxonomy" id="1416533"/>
    <lineage>
        <taxon>Bacteria</taxon>
        <taxon>Bacillati</taxon>
        <taxon>Bacillota</taxon>
        <taxon>Bacilli</taxon>
        <taxon>Bacillales</taxon>
        <taxon>Paenibacillaceae</taxon>
        <taxon>Fontibacillus</taxon>
    </lineage>
</organism>
<comment type="caution">
    <text evidence="3">The sequence shown here is derived from an EMBL/GenBank/DDBJ whole genome shotgun (WGS) entry which is preliminary data.</text>
</comment>
<evidence type="ECO:0000313" key="4">
    <source>
        <dbReference type="Proteomes" id="UP000253090"/>
    </source>
</evidence>
<dbReference type="RefSeq" id="WP_114495387.1">
    <property type="nucleotide sequence ID" value="NZ_QPJW01000001.1"/>
</dbReference>
<dbReference type="InterPro" id="IPR032693">
    <property type="entry name" value="YtkA-like_dom"/>
</dbReference>
<feature type="signal peptide" evidence="1">
    <location>
        <begin position="1"/>
        <end position="24"/>
    </location>
</feature>
<keyword evidence="4" id="KW-1185">Reference proteome</keyword>
<dbReference type="OrthoDB" id="2679563at2"/>
<dbReference type="PROSITE" id="PS51257">
    <property type="entry name" value="PROKAR_LIPOPROTEIN"/>
    <property type="match status" value="1"/>
</dbReference>
<proteinExistence type="predicted"/>
<reference evidence="3 4" key="1">
    <citation type="submission" date="2018-07" db="EMBL/GenBank/DDBJ databases">
        <title>Genomic Encyclopedia of Type Strains, Phase III (KMG-III): the genomes of soil and plant-associated and newly described type strains.</title>
        <authorList>
            <person name="Whitman W."/>
        </authorList>
    </citation>
    <scope>NUCLEOTIDE SEQUENCE [LARGE SCALE GENOMIC DNA]</scope>
    <source>
        <strain evidence="3 4">CECT 8333</strain>
    </source>
</reference>
<dbReference type="AlphaFoldDB" id="A0A369BPH5"/>
<evidence type="ECO:0000313" key="3">
    <source>
        <dbReference type="EMBL" id="RCX23520.1"/>
    </source>
</evidence>
<keyword evidence="1" id="KW-0732">Signal</keyword>
<evidence type="ECO:0000256" key="1">
    <source>
        <dbReference type="SAM" id="SignalP"/>
    </source>
</evidence>
<evidence type="ECO:0000259" key="2">
    <source>
        <dbReference type="Pfam" id="PF13115"/>
    </source>
</evidence>
<name>A0A369BPH5_9BACL</name>
<dbReference type="InterPro" id="IPR013783">
    <property type="entry name" value="Ig-like_fold"/>
</dbReference>
<feature type="chain" id="PRO_5039260187" evidence="1">
    <location>
        <begin position="25"/>
        <end position="137"/>
    </location>
</feature>
<sequence>MKRNTWLLVSLTLLFLLLSGCGKSGSDGHSSSDETLEPIKVELTVNPTQVQTGEKVTFEAKVTHQGKSVDDAKEVVFEFWKDDDNEESHSMESVKSAGNGSYKFETAFESAGTYHVISHVTARDQHSMPSAEFKVIE</sequence>
<accession>A0A369BPH5</accession>
<gene>
    <name evidence="3" type="ORF">DFP94_1011119</name>
</gene>
<dbReference type="EMBL" id="QPJW01000001">
    <property type="protein sequence ID" value="RCX23520.1"/>
    <property type="molecule type" value="Genomic_DNA"/>
</dbReference>
<dbReference type="Gene3D" id="2.60.40.10">
    <property type="entry name" value="Immunoglobulins"/>
    <property type="match status" value="1"/>
</dbReference>